<evidence type="ECO:0000256" key="1">
    <source>
        <dbReference type="SAM" id="MobiDB-lite"/>
    </source>
</evidence>
<dbReference type="Proteomes" id="UP000182835">
    <property type="component" value="Unassembled WGS sequence"/>
</dbReference>
<comment type="caution">
    <text evidence="2">The sequence shown here is derived from an EMBL/GenBank/DDBJ whole genome shotgun (WGS) entry which is preliminary data.</text>
</comment>
<dbReference type="AlphaFoldDB" id="A0A1L8R4U9"/>
<evidence type="ECO:0008006" key="4">
    <source>
        <dbReference type="Google" id="ProtNLM"/>
    </source>
</evidence>
<name>A0A1L8R4U9_9ENTE</name>
<protein>
    <recommendedName>
        <fullName evidence="4">DUF2188 domain-containing protein</fullName>
    </recommendedName>
</protein>
<dbReference type="Pfam" id="PF09954">
    <property type="entry name" value="DUF2188"/>
    <property type="match status" value="1"/>
</dbReference>
<feature type="compositionally biased region" description="Basic and acidic residues" evidence="1">
    <location>
        <begin position="116"/>
        <end position="127"/>
    </location>
</feature>
<dbReference type="EMBL" id="JXKG01000013">
    <property type="protein sequence ID" value="OJG14793.1"/>
    <property type="molecule type" value="Genomic_DNA"/>
</dbReference>
<organism evidence="2 3">
    <name type="scientific">Enterococcus canintestini</name>
    <dbReference type="NCBI Taxonomy" id="317010"/>
    <lineage>
        <taxon>Bacteria</taxon>
        <taxon>Bacillati</taxon>
        <taxon>Bacillota</taxon>
        <taxon>Bacilli</taxon>
        <taxon>Lactobacillales</taxon>
        <taxon>Enterococcaceae</taxon>
        <taxon>Enterococcus</taxon>
    </lineage>
</organism>
<evidence type="ECO:0000313" key="3">
    <source>
        <dbReference type="Proteomes" id="UP000182835"/>
    </source>
</evidence>
<reference evidence="2 3" key="1">
    <citation type="submission" date="2014-12" db="EMBL/GenBank/DDBJ databases">
        <title>Draft genome sequences of 29 type strains of Enterococci.</title>
        <authorList>
            <person name="Zhong Z."/>
            <person name="Sun Z."/>
            <person name="Liu W."/>
            <person name="Zhang W."/>
            <person name="Zhang H."/>
        </authorList>
    </citation>
    <scope>NUCLEOTIDE SEQUENCE [LARGE SCALE GENOMIC DNA]</scope>
    <source>
        <strain evidence="2 3">DSM 21207</strain>
    </source>
</reference>
<evidence type="ECO:0000313" key="2">
    <source>
        <dbReference type="EMBL" id="OJG14793.1"/>
    </source>
</evidence>
<sequence length="198" mass="22522">MNKKVAFFTIPSQSIYVTLNALQSSQFQKNFYRSMMKITIKIGGGFMAWNMKDYPTSMKNLDTLVKKKAIEIANALLADDYPEDRAIPIAISQAEKWYNEASEKEKATFKQTANPQKDDSHHKDKNATKLLDADVNVKYSGDMWEVFSTGAKRASDTFDKKEDAIARGRKIAANKKSTLKIYKQDGTLQTSYDYSEEK</sequence>
<gene>
    <name evidence="2" type="ORF">RU96_GL000547</name>
</gene>
<proteinExistence type="predicted"/>
<dbReference type="STRING" id="317010.RU96_GL000547"/>
<feature type="region of interest" description="Disordered" evidence="1">
    <location>
        <begin position="105"/>
        <end position="127"/>
    </location>
</feature>
<accession>A0A1L8R4U9</accession>
<dbReference type="InterPro" id="IPR018691">
    <property type="entry name" value="DUF2188"/>
</dbReference>